<feature type="signal peptide" evidence="3">
    <location>
        <begin position="1"/>
        <end position="21"/>
    </location>
</feature>
<dbReference type="AlphaFoldDB" id="A0A9D3Y3A4"/>
<dbReference type="InterPro" id="IPR052129">
    <property type="entry name" value="Spermadhesin-Link_domain"/>
</dbReference>
<feature type="domain" description="CUB" evidence="4">
    <location>
        <begin position="24"/>
        <end position="66"/>
    </location>
</feature>
<dbReference type="InterPro" id="IPR035914">
    <property type="entry name" value="Sperma_CUB_dom_sf"/>
</dbReference>
<organism evidence="5 6">
    <name type="scientific">Dreissena polymorpha</name>
    <name type="common">Zebra mussel</name>
    <name type="synonym">Mytilus polymorpha</name>
    <dbReference type="NCBI Taxonomy" id="45954"/>
    <lineage>
        <taxon>Eukaryota</taxon>
        <taxon>Metazoa</taxon>
        <taxon>Spiralia</taxon>
        <taxon>Lophotrochozoa</taxon>
        <taxon>Mollusca</taxon>
        <taxon>Bivalvia</taxon>
        <taxon>Autobranchia</taxon>
        <taxon>Heteroconchia</taxon>
        <taxon>Euheterodonta</taxon>
        <taxon>Imparidentia</taxon>
        <taxon>Neoheterodontei</taxon>
        <taxon>Myida</taxon>
        <taxon>Dreissenoidea</taxon>
        <taxon>Dreissenidae</taxon>
        <taxon>Dreissena</taxon>
    </lineage>
</organism>
<dbReference type="InterPro" id="IPR000859">
    <property type="entry name" value="CUB_dom"/>
</dbReference>
<reference evidence="5" key="1">
    <citation type="journal article" date="2019" name="bioRxiv">
        <title>The Genome of the Zebra Mussel, Dreissena polymorpha: A Resource for Invasive Species Research.</title>
        <authorList>
            <person name="McCartney M.A."/>
            <person name="Auch B."/>
            <person name="Kono T."/>
            <person name="Mallez S."/>
            <person name="Zhang Y."/>
            <person name="Obille A."/>
            <person name="Becker A."/>
            <person name="Abrahante J.E."/>
            <person name="Garbe J."/>
            <person name="Badalamenti J.P."/>
            <person name="Herman A."/>
            <person name="Mangelson H."/>
            <person name="Liachko I."/>
            <person name="Sullivan S."/>
            <person name="Sone E.D."/>
            <person name="Koren S."/>
            <person name="Silverstein K.A.T."/>
            <person name="Beckman K.B."/>
            <person name="Gohl D.M."/>
        </authorList>
    </citation>
    <scope>NUCLEOTIDE SEQUENCE</scope>
    <source>
        <strain evidence="5">Duluth1</strain>
        <tissue evidence="5">Whole animal</tissue>
    </source>
</reference>
<sequence>MYTLQTTTLFLFGFLFNSCKGAGCGRILTDPYGIITSPNFPSNYKDNDKCIWLINATEGSRINVLT</sequence>
<dbReference type="Proteomes" id="UP000828390">
    <property type="component" value="Unassembled WGS sequence"/>
</dbReference>
<evidence type="ECO:0000256" key="2">
    <source>
        <dbReference type="PROSITE-ProRule" id="PRU00059"/>
    </source>
</evidence>
<feature type="chain" id="PRO_5038811083" description="CUB domain-containing protein" evidence="3">
    <location>
        <begin position="22"/>
        <end position="66"/>
    </location>
</feature>
<evidence type="ECO:0000256" key="3">
    <source>
        <dbReference type="SAM" id="SignalP"/>
    </source>
</evidence>
<proteinExistence type="predicted"/>
<dbReference type="Gene3D" id="2.60.120.290">
    <property type="entry name" value="Spermadhesin, CUB domain"/>
    <property type="match status" value="1"/>
</dbReference>
<accession>A0A9D3Y3A4</accession>
<comment type="caution">
    <text evidence="5">The sequence shown here is derived from an EMBL/GenBank/DDBJ whole genome shotgun (WGS) entry which is preliminary data.</text>
</comment>
<comment type="caution">
    <text evidence="2">Lacks conserved residue(s) required for the propagation of feature annotation.</text>
</comment>
<dbReference type="PANTHER" id="PTHR46908:SF8">
    <property type="entry name" value="C-TYPE LECTIN DOMAIN-CONTAINING PROTEIN"/>
    <property type="match status" value="1"/>
</dbReference>
<dbReference type="EMBL" id="JAIWYP010000024">
    <property type="protein sequence ID" value="KAH3692241.1"/>
    <property type="molecule type" value="Genomic_DNA"/>
</dbReference>
<dbReference type="Pfam" id="PF00431">
    <property type="entry name" value="CUB"/>
    <property type="match status" value="1"/>
</dbReference>
<dbReference type="SUPFAM" id="SSF49854">
    <property type="entry name" value="Spermadhesin, CUB domain"/>
    <property type="match status" value="1"/>
</dbReference>
<protein>
    <recommendedName>
        <fullName evidence="4">CUB domain-containing protein</fullName>
    </recommendedName>
</protein>
<keyword evidence="6" id="KW-1185">Reference proteome</keyword>
<dbReference type="CDD" id="cd00041">
    <property type="entry name" value="CUB"/>
    <property type="match status" value="1"/>
</dbReference>
<dbReference type="PROSITE" id="PS01180">
    <property type="entry name" value="CUB"/>
    <property type="match status" value="1"/>
</dbReference>
<keyword evidence="1" id="KW-1015">Disulfide bond</keyword>
<evidence type="ECO:0000259" key="4">
    <source>
        <dbReference type="PROSITE" id="PS01180"/>
    </source>
</evidence>
<name>A0A9D3Y3A4_DREPO</name>
<reference evidence="5" key="2">
    <citation type="submission" date="2020-11" db="EMBL/GenBank/DDBJ databases">
        <authorList>
            <person name="McCartney M.A."/>
            <person name="Auch B."/>
            <person name="Kono T."/>
            <person name="Mallez S."/>
            <person name="Becker A."/>
            <person name="Gohl D.M."/>
            <person name="Silverstein K.A.T."/>
            <person name="Koren S."/>
            <person name="Bechman K.B."/>
            <person name="Herman A."/>
            <person name="Abrahante J.E."/>
            <person name="Garbe J."/>
        </authorList>
    </citation>
    <scope>NUCLEOTIDE SEQUENCE</scope>
    <source>
        <strain evidence="5">Duluth1</strain>
        <tissue evidence="5">Whole animal</tissue>
    </source>
</reference>
<evidence type="ECO:0000313" key="6">
    <source>
        <dbReference type="Proteomes" id="UP000828390"/>
    </source>
</evidence>
<evidence type="ECO:0000256" key="1">
    <source>
        <dbReference type="ARBA" id="ARBA00023157"/>
    </source>
</evidence>
<gene>
    <name evidence="5" type="ORF">DPMN_191597</name>
</gene>
<keyword evidence="3" id="KW-0732">Signal</keyword>
<evidence type="ECO:0000313" key="5">
    <source>
        <dbReference type="EMBL" id="KAH3692241.1"/>
    </source>
</evidence>
<dbReference type="PANTHER" id="PTHR46908">
    <property type="entry name" value="CUBILIN-LIKE PROTEIN"/>
    <property type="match status" value="1"/>
</dbReference>